<reference evidence="3 4" key="1">
    <citation type="journal article" date="2018" name="Nat. Genet.">
        <title>Extensive intraspecific gene order and gene structural variations between Mo17 and other maize genomes.</title>
        <authorList>
            <person name="Sun S."/>
            <person name="Zhou Y."/>
            <person name="Chen J."/>
            <person name="Shi J."/>
            <person name="Zhao H."/>
            <person name="Zhao H."/>
            <person name="Song W."/>
            <person name="Zhang M."/>
            <person name="Cui Y."/>
            <person name="Dong X."/>
            <person name="Liu H."/>
            <person name="Ma X."/>
            <person name="Jiao Y."/>
            <person name="Wang B."/>
            <person name="Wei X."/>
            <person name="Stein J.C."/>
            <person name="Glaubitz J.C."/>
            <person name="Lu F."/>
            <person name="Yu G."/>
            <person name="Liang C."/>
            <person name="Fengler K."/>
            <person name="Li B."/>
            <person name="Rafalski A."/>
            <person name="Schnable P.S."/>
            <person name="Ware D.H."/>
            <person name="Buckler E.S."/>
            <person name="Lai J."/>
        </authorList>
    </citation>
    <scope>NUCLEOTIDE SEQUENCE [LARGE SCALE GENOMIC DNA]</scope>
    <source>
        <strain evidence="4">cv. Missouri 17</strain>
        <tissue evidence="3">Seedling</tissue>
    </source>
</reference>
<dbReference type="ExpressionAtlas" id="A0A3L6G7S5">
    <property type="expression patterns" value="baseline and differential"/>
</dbReference>
<organism evidence="3 4">
    <name type="scientific">Zea mays</name>
    <name type="common">Maize</name>
    <dbReference type="NCBI Taxonomy" id="4577"/>
    <lineage>
        <taxon>Eukaryota</taxon>
        <taxon>Viridiplantae</taxon>
        <taxon>Streptophyta</taxon>
        <taxon>Embryophyta</taxon>
        <taxon>Tracheophyta</taxon>
        <taxon>Spermatophyta</taxon>
        <taxon>Magnoliopsida</taxon>
        <taxon>Liliopsida</taxon>
        <taxon>Poales</taxon>
        <taxon>Poaceae</taxon>
        <taxon>PACMAD clade</taxon>
        <taxon>Panicoideae</taxon>
        <taxon>Andropogonodae</taxon>
        <taxon>Andropogoneae</taxon>
        <taxon>Tripsacinae</taxon>
        <taxon>Zea</taxon>
    </lineage>
</organism>
<dbReference type="SUPFAM" id="SSF52540">
    <property type="entry name" value="P-loop containing nucleoside triphosphate hydrolases"/>
    <property type="match status" value="1"/>
</dbReference>
<proteinExistence type="predicted"/>
<dbReference type="Proteomes" id="UP000251960">
    <property type="component" value="Chromosome 10"/>
</dbReference>
<dbReference type="GO" id="GO:0004386">
    <property type="term" value="F:helicase activity"/>
    <property type="evidence" value="ECO:0007669"/>
    <property type="project" value="InterPro"/>
</dbReference>
<dbReference type="Gene3D" id="3.40.50.300">
    <property type="entry name" value="P-loop containing nucleotide triphosphate hydrolases"/>
    <property type="match status" value="2"/>
</dbReference>
<feature type="domain" description="DNA2/NAM7 helicase helicase" evidence="1">
    <location>
        <begin position="59"/>
        <end position="152"/>
    </location>
</feature>
<dbReference type="EMBL" id="NCVQ01000002">
    <property type="protein sequence ID" value="PWZ44582.1"/>
    <property type="molecule type" value="Genomic_DNA"/>
</dbReference>
<name>A0A3L6G7S5_MAIZE</name>
<comment type="caution">
    <text evidence="3">The sequence shown here is derived from an EMBL/GenBank/DDBJ whole genome shotgun (WGS) entry which is preliminary data.</text>
</comment>
<dbReference type="InterPro" id="IPR045055">
    <property type="entry name" value="DNA2/NAM7-like"/>
</dbReference>
<accession>A0A3L6G7S5</accession>
<protein>
    <submittedName>
        <fullName evidence="3">Uncharacterized protein</fullName>
    </submittedName>
</protein>
<evidence type="ECO:0000259" key="1">
    <source>
        <dbReference type="Pfam" id="PF13086"/>
    </source>
</evidence>
<evidence type="ECO:0000313" key="3">
    <source>
        <dbReference type="EMBL" id="PWZ44582.1"/>
    </source>
</evidence>
<dbReference type="InterPro" id="IPR027417">
    <property type="entry name" value="P-loop_NTPase"/>
</dbReference>
<evidence type="ECO:0000313" key="4">
    <source>
        <dbReference type="Proteomes" id="UP000251960"/>
    </source>
</evidence>
<gene>
    <name evidence="3" type="ORF">Zm00014a_012545</name>
</gene>
<dbReference type="PANTHER" id="PTHR10887:SF522">
    <property type="entry name" value="P-LOOP CONTAINING NUCLEOSIDE TRIPHOSPHATE HYDROLASES SUPERFAMILY PROTEIN"/>
    <property type="match status" value="1"/>
</dbReference>
<dbReference type="Pfam" id="PF13086">
    <property type="entry name" value="AAA_11"/>
    <property type="match status" value="1"/>
</dbReference>
<evidence type="ECO:0000259" key="2">
    <source>
        <dbReference type="Pfam" id="PF13087"/>
    </source>
</evidence>
<dbReference type="Pfam" id="PF13087">
    <property type="entry name" value="AAA_12"/>
    <property type="match status" value="1"/>
</dbReference>
<dbReference type="InterPro" id="IPR041679">
    <property type="entry name" value="DNA2/NAM7-like_C"/>
</dbReference>
<dbReference type="InterPro" id="IPR041677">
    <property type="entry name" value="DNA2/NAM7_AAA_11"/>
</dbReference>
<feature type="domain" description="DNA2/NAM7 helicase-like C-terminal" evidence="2">
    <location>
        <begin position="166"/>
        <end position="240"/>
    </location>
</feature>
<sequence>MATAVRARTRGPALHLLGERMEGVCHVTSFFSAVGYQTEYTKLSTSPFNRVHWMPFKRVPNEDRMKKKAENGKLSEIFKSKIVSSKKSKTKDARLVFCIPYRSSWLENQKFHILFIDEAAYLKECESLIPFATSGIKHVVLVGDDKQLQSVTANTFSLLVRLLKRTGLKNIVEAAVVANIVGRLAEACAEQKKKTNVGIISPYAAQVISLQERVQIYKKHDFLSIEVCTVDSCQSAEKDINPFNSTACGSLDMNSTWSDLVKDAKDRECFFKARDDDFFARTMDQFRLMQNSQVTDNVSRWNIECNCAPDAQLTGDNHATIPDKAPDAQLTGDNRATIPNKAQVVEPAHAEQVPMQSERAAEKTWQLCLNQLSHIPSFAPGEQLTDEKVVEPAHAEQVHLAQLSPSPSRERARLSQFAPGAQLTDEEAAALEEEDHPQIDLLDGLRRGGRLRGSGAARLAEVRRRRRSGVLTSMASLSSKHHVLIQVLLARGPLSERDFHAVFDGAFGKNTANDQQLFNDTLWNINKELAFIISSSFSILLVSALGTKRLASEDLANDWDNKRLNPGNDNYPLSTGAANNLFLGIEQGAGSSNGQSAFPKFDNGSSVALPSGQGMSGLMGKGYNFNLNRRYFSCKLNIFMNSNLVSTSSNC</sequence>
<dbReference type="AlphaFoldDB" id="A0A3L6G7S5"/>
<dbReference type="PANTHER" id="PTHR10887">
    <property type="entry name" value="DNA2/NAM7 HELICASE FAMILY"/>
    <property type="match status" value="1"/>
</dbReference>